<dbReference type="SMART" id="SM00860">
    <property type="entry name" value="SMI1_KNR4"/>
    <property type="match status" value="1"/>
</dbReference>
<gene>
    <name evidence="2" type="ORF">NMK50_04205</name>
</gene>
<dbReference type="InterPro" id="IPR018958">
    <property type="entry name" value="Knr4/Smi1-like_dom"/>
</dbReference>
<dbReference type="Gene3D" id="3.40.1580.10">
    <property type="entry name" value="SMI1/KNR4-like"/>
    <property type="match status" value="1"/>
</dbReference>
<evidence type="ECO:0000259" key="1">
    <source>
        <dbReference type="SMART" id="SM00860"/>
    </source>
</evidence>
<sequence>MKTYTLDDVRELVDKYEGDIVNFASKDKEADELMIEKAEKALGLQFTTSYKAFLKYYKGGDIGGEDIYSLYEDCAPTSDFSIVFQNLNDRKRGFVTPEQLVVCDADFGETFYFDYTQFRDGECPLYVMFADEECEYYASNFYEFLCKRIKVHAGEDIEQVYVGDETGHEKTEQTPPPQPLPFYKRFWKKLWRRDNS</sequence>
<dbReference type="SUPFAM" id="SSF160631">
    <property type="entry name" value="SMI1/KNR4-like"/>
    <property type="match status" value="1"/>
</dbReference>
<evidence type="ECO:0000313" key="2">
    <source>
        <dbReference type="EMBL" id="UTO29154.1"/>
    </source>
</evidence>
<name>A0ABY5EVI9_9HYPH</name>
<evidence type="ECO:0000313" key="3">
    <source>
        <dbReference type="Proteomes" id="UP001059475"/>
    </source>
</evidence>
<dbReference type="Pfam" id="PF14568">
    <property type="entry name" value="SUKH_6"/>
    <property type="match status" value="1"/>
</dbReference>
<proteinExistence type="predicted"/>
<dbReference type="InterPro" id="IPR037883">
    <property type="entry name" value="Knr4/Smi1-like_sf"/>
</dbReference>
<feature type="domain" description="Knr4/Smi1-like" evidence="1">
    <location>
        <begin position="29"/>
        <end position="147"/>
    </location>
</feature>
<dbReference type="Proteomes" id="UP001059475">
    <property type="component" value="Chromosome"/>
</dbReference>
<dbReference type="RefSeq" id="WP_254770986.1">
    <property type="nucleotide sequence ID" value="NZ_CP101114.1"/>
</dbReference>
<protein>
    <submittedName>
        <fullName evidence="2">SMI1/KNR4 family protein</fullName>
    </submittedName>
</protein>
<reference evidence="2" key="1">
    <citation type="submission" date="2022-07" db="EMBL/GenBank/DDBJ databases">
        <title>First report of Bartonella spp. in marsupials in Brazil, with a description of Bartonella harrusi sp. nov. and new proposal for taxonomic reclassification of species of the genus Bartonella.</title>
        <authorList>
            <person name="Amaral R.B."/>
        </authorList>
    </citation>
    <scope>NUCLEOTIDE SEQUENCE</scope>
    <source>
        <strain evidence="2">117A</strain>
    </source>
</reference>
<dbReference type="EMBL" id="CP101114">
    <property type="protein sequence ID" value="UTO29154.1"/>
    <property type="molecule type" value="Genomic_DNA"/>
</dbReference>
<organism evidence="2 3">
    <name type="scientific">Bartonella harrusi</name>
    <dbReference type="NCBI Taxonomy" id="2961895"/>
    <lineage>
        <taxon>Bacteria</taxon>
        <taxon>Pseudomonadati</taxon>
        <taxon>Pseudomonadota</taxon>
        <taxon>Alphaproteobacteria</taxon>
        <taxon>Hyphomicrobiales</taxon>
        <taxon>Bartonellaceae</taxon>
        <taxon>Bartonella</taxon>
    </lineage>
</organism>
<accession>A0ABY5EVI9</accession>
<keyword evidence="3" id="KW-1185">Reference proteome</keyword>